<reference evidence="2" key="1">
    <citation type="submission" date="2018-05" db="EMBL/GenBank/DDBJ databases">
        <title>Leptospira yasudae sp. nov. and Leptospira stimsonii sp. nov., two pathogenic species of the genus Leptospira isolated from environmental sources.</title>
        <authorList>
            <person name="Casanovas-Massana A."/>
            <person name="Hamond C."/>
            <person name="Santos L.A."/>
            <person name="Hacker K.P."/>
            <person name="Balassiano I."/>
            <person name="Medeiros M.A."/>
            <person name="Reis M.G."/>
            <person name="Ko A.I."/>
            <person name="Wunder E.A."/>
        </authorList>
    </citation>
    <scope>NUCLEOTIDE SEQUENCE [LARGE SCALE GENOMIC DNA]</scope>
    <source>
        <strain evidence="2">Yale</strain>
    </source>
</reference>
<dbReference type="EMBL" id="QHCT01000004">
    <property type="protein sequence ID" value="RHX89182.1"/>
    <property type="molecule type" value="Genomic_DNA"/>
</dbReference>
<proteinExistence type="predicted"/>
<comment type="caution">
    <text evidence="1">The sequence shown here is derived from an EMBL/GenBank/DDBJ whole genome shotgun (WGS) entry which is preliminary data.</text>
</comment>
<accession>A0A396Z162</accession>
<protein>
    <submittedName>
        <fullName evidence="1">Uncharacterized protein</fullName>
    </submittedName>
</protein>
<name>A0A396Z162_9LEPT</name>
<evidence type="ECO:0000313" key="1">
    <source>
        <dbReference type="EMBL" id="RHX89182.1"/>
    </source>
</evidence>
<sequence>MNRIHSIESILSPLDLRSVFIGTKTSPFVVRGRRFQSVRGSAAVKHTSDFHGSGYCEKGKRGFTFSQVDSFKK</sequence>
<dbReference type="Proteomes" id="UP000265798">
    <property type="component" value="Unassembled WGS sequence"/>
</dbReference>
<evidence type="ECO:0000313" key="2">
    <source>
        <dbReference type="Proteomes" id="UP000265798"/>
    </source>
</evidence>
<gene>
    <name evidence="1" type="ORF">DLM75_15140</name>
</gene>
<organism evidence="1 2">
    <name type="scientific">Leptospira stimsonii</name>
    <dbReference type="NCBI Taxonomy" id="2202203"/>
    <lineage>
        <taxon>Bacteria</taxon>
        <taxon>Pseudomonadati</taxon>
        <taxon>Spirochaetota</taxon>
        <taxon>Spirochaetia</taxon>
        <taxon>Leptospirales</taxon>
        <taxon>Leptospiraceae</taxon>
        <taxon>Leptospira</taxon>
    </lineage>
</organism>
<dbReference type="AlphaFoldDB" id="A0A396Z162"/>